<dbReference type="GO" id="GO:0005524">
    <property type="term" value="F:ATP binding"/>
    <property type="evidence" value="ECO:0007669"/>
    <property type="project" value="UniProtKB-KW"/>
</dbReference>
<dbReference type="SUPFAM" id="SSF52540">
    <property type="entry name" value="P-loop containing nucleoside triphosphate hydrolases"/>
    <property type="match status" value="1"/>
</dbReference>
<dbReference type="Pfam" id="PF02954">
    <property type="entry name" value="HTH_8"/>
    <property type="match status" value="1"/>
</dbReference>
<feature type="domain" description="Sigma-54 factor interaction" evidence="7">
    <location>
        <begin position="153"/>
        <end position="382"/>
    </location>
</feature>
<keyword evidence="3" id="KW-0805">Transcription regulation</keyword>
<dbReference type="PROSITE" id="PS00676">
    <property type="entry name" value="SIGMA54_INTERACT_2"/>
    <property type="match status" value="1"/>
</dbReference>
<evidence type="ECO:0000313" key="9">
    <source>
        <dbReference type="EMBL" id="SEK48676.1"/>
    </source>
</evidence>
<dbReference type="GO" id="GO:0006355">
    <property type="term" value="P:regulation of DNA-templated transcription"/>
    <property type="evidence" value="ECO:0007669"/>
    <property type="project" value="InterPro"/>
</dbReference>
<dbReference type="SUPFAM" id="SSF52172">
    <property type="entry name" value="CheY-like"/>
    <property type="match status" value="1"/>
</dbReference>
<dbReference type="FunFam" id="3.40.50.300:FF:000006">
    <property type="entry name" value="DNA-binding transcriptional regulator NtrC"/>
    <property type="match status" value="1"/>
</dbReference>
<evidence type="ECO:0000256" key="5">
    <source>
        <dbReference type="ARBA" id="ARBA00023163"/>
    </source>
</evidence>
<evidence type="ECO:0000256" key="1">
    <source>
        <dbReference type="ARBA" id="ARBA00022741"/>
    </source>
</evidence>
<evidence type="ECO:0000256" key="3">
    <source>
        <dbReference type="ARBA" id="ARBA00023015"/>
    </source>
</evidence>
<dbReference type="InterPro" id="IPR025943">
    <property type="entry name" value="Sigma_54_int_dom_ATP-bd_2"/>
</dbReference>
<dbReference type="Proteomes" id="UP000198984">
    <property type="component" value="Unassembled WGS sequence"/>
</dbReference>
<dbReference type="InterPro" id="IPR011006">
    <property type="entry name" value="CheY-like_superfamily"/>
</dbReference>
<accession>A0A1H7HE48</accession>
<dbReference type="RefSeq" id="WP_089906372.1">
    <property type="nucleotide sequence ID" value="NZ_FOBB01000001.1"/>
</dbReference>
<evidence type="ECO:0000256" key="4">
    <source>
        <dbReference type="ARBA" id="ARBA00023125"/>
    </source>
</evidence>
<reference evidence="9 10" key="1">
    <citation type="submission" date="2016-10" db="EMBL/GenBank/DDBJ databases">
        <authorList>
            <person name="de Groot N.N."/>
        </authorList>
    </citation>
    <scope>NUCLEOTIDE SEQUENCE [LARGE SCALE GENOMIC DNA]</scope>
    <source>
        <strain evidence="9 10">DSM 21039</strain>
    </source>
</reference>
<dbReference type="GO" id="GO:0043565">
    <property type="term" value="F:sequence-specific DNA binding"/>
    <property type="evidence" value="ECO:0007669"/>
    <property type="project" value="InterPro"/>
</dbReference>
<dbReference type="PRINTS" id="PR01590">
    <property type="entry name" value="HTHFIS"/>
</dbReference>
<sequence length="471" mass="52543">MKNILIIDDEPGICSLLRTILGKQGFMVDTTLSGNTALKMIKEKSYDIVFCDFRLKDKEQDGSTLLQVIHTANPETAVIIMTGYPDVRIAIRLIKEGAYDYLPKPFTATQITEVANRASAAQPLPVTALITPSPLNVSAPKKGPGLQLSDHYVYGESERARELLQQIKLVAPTNYSIVIYGETGTGKESVARLVHMNSARAQQPFVALDCGCLTDELAASELFGHEKGAFTGAINAVQGAFREAQGGTLFLDEISNLSYNVQIALLRVVQERAIRPVGSTREIPVDIRLIVASNEDPAKSVEKGNFRQDLFYRLNEFNIAVPPLRERLQDLPLLINGFVEEIQEELQKKCGAFSDDVIEHFYTYAWPGNIRELKNVIRRLCLLSVGLQEIPLSFLPQEMMTAPQEPLLAEDGAAVAQEDQHHLKTISRQAEYDKILSVMKQALYNKTKAAQLMNIDRKTLYNKLHLYKIKL</sequence>
<dbReference type="InterPro" id="IPR002078">
    <property type="entry name" value="Sigma_54_int"/>
</dbReference>
<dbReference type="InterPro" id="IPR025944">
    <property type="entry name" value="Sigma_54_int_dom_CS"/>
</dbReference>
<evidence type="ECO:0000259" key="8">
    <source>
        <dbReference type="PROSITE" id="PS50110"/>
    </source>
</evidence>
<dbReference type="SUPFAM" id="SSF46689">
    <property type="entry name" value="Homeodomain-like"/>
    <property type="match status" value="1"/>
</dbReference>
<dbReference type="OrthoDB" id="9767106at2"/>
<dbReference type="EMBL" id="FOBB01000001">
    <property type="protein sequence ID" value="SEK48676.1"/>
    <property type="molecule type" value="Genomic_DNA"/>
</dbReference>
<evidence type="ECO:0000313" key="10">
    <source>
        <dbReference type="Proteomes" id="UP000198984"/>
    </source>
</evidence>
<dbReference type="SMART" id="SM00448">
    <property type="entry name" value="REC"/>
    <property type="match status" value="1"/>
</dbReference>
<dbReference type="SMART" id="SM00382">
    <property type="entry name" value="AAA"/>
    <property type="match status" value="1"/>
</dbReference>
<proteinExistence type="predicted"/>
<dbReference type="Pfam" id="PF25601">
    <property type="entry name" value="AAA_lid_14"/>
    <property type="match status" value="1"/>
</dbReference>
<dbReference type="InterPro" id="IPR002197">
    <property type="entry name" value="HTH_Fis"/>
</dbReference>
<dbReference type="Gene3D" id="3.40.50.2300">
    <property type="match status" value="1"/>
</dbReference>
<dbReference type="InterPro" id="IPR009057">
    <property type="entry name" value="Homeodomain-like_sf"/>
</dbReference>
<dbReference type="InterPro" id="IPR001789">
    <property type="entry name" value="Sig_transdc_resp-reg_receiver"/>
</dbReference>
<protein>
    <submittedName>
        <fullName evidence="9">Two-component system, NtrC family, response regulator HydG</fullName>
    </submittedName>
</protein>
<dbReference type="InterPro" id="IPR025662">
    <property type="entry name" value="Sigma_54_int_dom_ATP-bd_1"/>
</dbReference>
<dbReference type="InterPro" id="IPR027417">
    <property type="entry name" value="P-loop_NTPase"/>
</dbReference>
<dbReference type="Gene3D" id="3.40.50.300">
    <property type="entry name" value="P-loop containing nucleotide triphosphate hydrolases"/>
    <property type="match status" value="1"/>
</dbReference>
<dbReference type="PANTHER" id="PTHR32071:SF81">
    <property type="entry name" value="PROPIONATE CATABOLISM OPERON REGULATORY PROTEIN"/>
    <property type="match status" value="1"/>
</dbReference>
<feature type="domain" description="Response regulatory" evidence="8">
    <location>
        <begin position="3"/>
        <end position="119"/>
    </location>
</feature>
<dbReference type="Pfam" id="PF00158">
    <property type="entry name" value="Sigma54_activat"/>
    <property type="match status" value="1"/>
</dbReference>
<dbReference type="GO" id="GO:0000160">
    <property type="term" value="P:phosphorelay signal transduction system"/>
    <property type="evidence" value="ECO:0007669"/>
    <property type="project" value="InterPro"/>
</dbReference>
<evidence type="ECO:0000256" key="6">
    <source>
        <dbReference type="PROSITE-ProRule" id="PRU00169"/>
    </source>
</evidence>
<dbReference type="PROSITE" id="PS00688">
    <property type="entry name" value="SIGMA54_INTERACT_3"/>
    <property type="match status" value="1"/>
</dbReference>
<keyword evidence="6" id="KW-0597">Phosphoprotein</keyword>
<gene>
    <name evidence="9" type="ORF">SAMN04488505_101288</name>
</gene>
<dbReference type="Gene3D" id="1.10.10.60">
    <property type="entry name" value="Homeodomain-like"/>
    <property type="match status" value="1"/>
</dbReference>
<keyword evidence="4" id="KW-0238">DNA-binding</keyword>
<evidence type="ECO:0000259" key="7">
    <source>
        <dbReference type="PROSITE" id="PS50045"/>
    </source>
</evidence>
<dbReference type="PANTHER" id="PTHR32071">
    <property type="entry name" value="TRANSCRIPTIONAL REGULATORY PROTEIN"/>
    <property type="match status" value="1"/>
</dbReference>
<keyword evidence="2" id="KW-0067">ATP-binding</keyword>
<keyword evidence="1" id="KW-0547">Nucleotide-binding</keyword>
<dbReference type="PROSITE" id="PS50045">
    <property type="entry name" value="SIGMA54_INTERACT_4"/>
    <property type="match status" value="1"/>
</dbReference>
<dbReference type="Gene3D" id="1.10.8.60">
    <property type="match status" value="1"/>
</dbReference>
<dbReference type="PROSITE" id="PS00675">
    <property type="entry name" value="SIGMA54_INTERACT_1"/>
    <property type="match status" value="1"/>
</dbReference>
<dbReference type="STRING" id="573321.SAMN04488505_101288"/>
<organism evidence="9 10">
    <name type="scientific">Chitinophaga rupis</name>
    <dbReference type="NCBI Taxonomy" id="573321"/>
    <lineage>
        <taxon>Bacteria</taxon>
        <taxon>Pseudomonadati</taxon>
        <taxon>Bacteroidota</taxon>
        <taxon>Chitinophagia</taxon>
        <taxon>Chitinophagales</taxon>
        <taxon>Chitinophagaceae</taxon>
        <taxon>Chitinophaga</taxon>
    </lineage>
</organism>
<feature type="modified residue" description="4-aspartylphosphate" evidence="6">
    <location>
        <position position="52"/>
    </location>
</feature>
<dbReference type="CDD" id="cd00009">
    <property type="entry name" value="AAA"/>
    <property type="match status" value="1"/>
</dbReference>
<evidence type="ECO:0000256" key="2">
    <source>
        <dbReference type="ARBA" id="ARBA00022840"/>
    </source>
</evidence>
<dbReference type="AlphaFoldDB" id="A0A1H7HE48"/>
<name>A0A1H7HE48_9BACT</name>
<dbReference type="InterPro" id="IPR058031">
    <property type="entry name" value="AAA_lid_NorR"/>
</dbReference>
<keyword evidence="10" id="KW-1185">Reference proteome</keyword>
<keyword evidence="5" id="KW-0804">Transcription</keyword>
<dbReference type="InterPro" id="IPR003593">
    <property type="entry name" value="AAA+_ATPase"/>
</dbReference>
<dbReference type="Pfam" id="PF00072">
    <property type="entry name" value="Response_reg"/>
    <property type="match status" value="1"/>
</dbReference>
<dbReference type="PROSITE" id="PS50110">
    <property type="entry name" value="RESPONSE_REGULATORY"/>
    <property type="match status" value="1"/>
</dbReference>